<dbReference type="EMBL" id="AUZY01007707">
    <property type="protein sequence ID" value="EQD49043.1"/>
    <property type="molecule type" value="Genomic_DNA"/>
</dbReference>
<keyword evidence="3" id="KW-0547">Nucleotide-binding</keyword>
<keyword evidence="1" id="KW-0963">Cytoplasm</keyword>
<dbReference type="NCBIfam" id="TIGR00302">
    <property type="entry name" value="phosphoribosylformylglycinamidine synthase subunit PurS"/>
    <property type="match status" value="1"/>
</dbReference>
<keyword evidence="4" id="KW-0658">Purine biosynthesis</keyword>
<dbReference type="InterPro" id="IPR036604">
    <property type="entry name" value="PurS-like_sf"/>
</dbReference>
<dbReference type="PANTHER" id="PTHR34696:SF1">
    <property type="entry name" value="PHOSPHORIBOSYLFORMYLGLYCINAMIDINE SYNTHASE SUBUNIT PURS"/>
    <property type="match status" value="1"/>
</dbReference>
<evidence type="ECO:0000313" key="7">
    <source>
        <dbReference type="EMBL" id="EQD49043.1"/>
    </source>
</evidence>
<evidence type="ECO:0000256" key="4">
    <source>
        <dbReference type="ARBA" id="ARBA00022755"/>
    </source>
</evidence>
<sequence>MASQRNVRIEVRVELKPGVADAEAETVERSLGLLGIDGLARVTTARIYGLEFSGIEAVEARRQAEVAVDRLLANPIVHRVTVSIVGPAPASSEAR</sequence>
<dbReference type="Gene3D" id="3.30.1280.10">
    <property type="entry name" value="Phosphoribosylformylglycinamidine synthase subunit PurS"/>
    <property type="match status" value="1"/>
</dbReference>
<dbReference type="Pfam" id="PF02700">
    <property type="entry name" value="PurS"/>
    <property type="match status" value="1"/>
</dbReference>
<dbReference type="SUPFAM" id="SSF82697">
    <property type="entry name" value="PurS-like"/>
    <property type="match status" value="1"/>
</dbReference>
<keyword evidence="5" id="KW-0067">ATP-binding</keyword>
<dbReference type="GO" id="GO:0006164">
    <property type="term" value="P:purine nucleotide biosynthetic process"/>
    <property type="evidence" value="ECO:0007669"/>
    <property type="project" value="UniProtKB-KW"/>
</dbReference>
<evidence type="ECO:0000313" key="6">
    <source>
        <dbReference type="EMBL" id="EQD28832.1"/>
    </source>
</evidence>
<dbReference type="PANTHER" id="PTHR34696">
    <property type="entry name" value="PHOSPHORIBOSYLFORMYLGLYCINAMIDINE SYNTHASE SUBUNIT PURS"/>
    <property type="match status" value="1"/>
</dbReference>
<comment type="caution">
    <text evidence="6">The sequence shown here is derived from an EMBL/GenBank/DDBJ whole genome shotgun (WGS) entry which is preliminary data.</text>
</comment>
<dbReference type="GO" id="GO:0005524">
    <property type="term" value="F:ATP binding"/>
    <property type="evidence" value="ECO:0007669"/>
    <property type="project" value="UniProtKB-KW"/>
</dbReference>
<evidence type="ECO:0000256" key="5">
    <source>
        <dbReference type="ARBA" id="ARBA00022840"/>
    </source>
</evidence>
<dbReference type="EMBL" id="AUZZ01010710">
    <property type="protein sequence ID" value="EQD28832.1"/>
    <property type="molecule type" value="Genomic_DNA"/>
</dbReference>
<dbReference type="AlphaFoldDB" id="T0YAI1"/>
<dbReference type="InterPro" id="IPR003850">
    <property type="entry name" value="PurS"/>
</dbReference>
<reference evidence="6" key="2">
    <citation type="journal article" date="2014" name="ISME J.">
        <title>Microbial stratification in low pH oxic and suboxic macroscopic growths along an acid mine drainage.</title>
        <authorList>
            <person name="Mendez-Garcia C."/>
            <person name="Mesa V."/>
            <person name="Sprenger R.R."/>
            <person name="Richter M."/>
            <person name="Diez M.S."/>
            <person name="Solano J."/>
            <person name="Bargiela R."/>
            <person name="Golyshina O.V."/>
            <person name="Manteca A."/>
            <person name="Ramos J.L."/>
            <person name="Gallego J.R."/>
            <person name="Llorente I."/>
            <person name="Martins Dos Santos V.A."/>
            <person name="Jensen O.N."/>
            <person name="Pelaez A.I."/>
            <person name="Sanchez J."/>
            <person name="Ferrer M."/>
        </authorList>
    </citation>
    <scope>NUCLEOTIDE SEQUENCE</scope>
</reference>
<keyword evidence="2" id="KW-0436">Ligase</keyword>
<evidence type="ECO:0000256" key="2">
    <source>
        <dbReference type="ARBA" id="ARBA00022598"/>
    </source>
</evidence>
<gene>
    <name evidence="7" type="ORF">B1B_11814</name>
    <name evidence="6" type="ORF">B2A_14737</name>
</gene>
<accession>T0YAI1</accession>
<organism evidence="6">
    <name type="scientific">mine drainage metagenome</name>
    <dbReference type="NCBI Taxonomy" id="410659"/>
    <lineage>
        <taxon>unclassified sequences</taxon>
        <taxon>metagenomes</taxon>
        <taxon>ecological metagenomes</taxon>
    </lineage>
</organism>
<evidence type="ECO:0000256" key="3">
    <source>
        <dbReference type="ARBA" id="ARBA00022741"/>
    </source>
</evidence>
<name>T0YAI1_9ZZZZ</name>
<proteinExistence type="predicted"/>
<dbReference type="GO" id="GO:0016874">
    <property type="term" value="F:ligase activity"/>
    <property type="evidence" value="ECO:0007669"/>
    <property type="project" value="UniProtKB-KW"/>
</dbReference>
<protein>
    <submittedName>
        <fullName evidence="6">Phosphoribosylformylglycinamidine (FGAM) synthase, PurS subunit</fullName>
    </submittedName>
</protein>
<evidence type="ECO:0000256" key="1">
    <source>
        <dbReference type="ARBA" id="ARBA00022490"/>
    </source>
</evidence>
<reference evidence="6" key="1">
    <citation type="submission" date="2013-08" db="EMBL/GenBank/DDBJ databases">
        <authorList>
            <person name="Mendez C."/>
            <person name="Richter M."/>
            <person name="Ferrer M."/>
            <person name="Sanchez J."/>
        </authorList>
    </citation>
    <scope>NUCLEOTIDE SEQUENCE</scope>
</reference>